<keyword evidence="10 13" id="KW-0119">Carbohydrate metabolism</keyword>
<feature type="domain" description="CBM1" evidence="15">
    <location>
        <begin position="268"/>
        <end position="304"/>
    </location>
</feature>
<comment type="similarity">
    <text evidence="12">Belongs to the polysaccharide monooxygenase AA9 family.</text>
</comment>
<keyword evidence="7" id="KW-0186">Copper</keyword>
<dbReference type="EC" id="1.14.99.56" evidence="13"/>
<evidence type="ECO:0000256" key="6">
    <source>
        <dbReference type="ARBA" id="ARBA00023002"/>
    </source>
</evidence>
<evidence type="ECO:0000256" key="1">
    <source>
        <dbReference type="ARBA" id="ARBA00004613"/>
    </source>
</evidence>
<keyword evidence="17" id="KW-1185">Reference proteome</keyword>
<dbReference type="Pfam" id="PF03443">
    <property type="entry name" value="AA9"/>
    <property type="match status" value="1"/>
</dbReference>
<keyword evidence="3" id="KW-0479">Metal-binding</keyword>
<dbReference type="SMART" id="SM00236">
    <property type="entry name" value="fCBD"/>
    <property type="match status" value="1"/>
</dbReference>
<keyword evidence="4 14" id="KW-0732">Signal</keyword>
<name>A0A5N5QKC5_9AGAM</name>
<accession>A0A5N5QKC5</accession>
<dbReference type="Pfam" id="PF00734">
    <property type="entry name" value="CBM_1"/>
    <property type="match status" value="1"/>
</dbReference>
<dbReference type="PROSITE" id="PS00562">
    <property type="entry name" value="CBM1_1"/>
    <property type="match status" value="1"/>
</dbReference>
<dbReference type="InterPro" id="IPR005103">
    <property type="entry name" value="AA9_LPMO"/>
</dbReference>
<evidence type="ECO:0000313" key="16">
    <source>
        <dbReference type="EMBL" id="KAB5591948.1"/>
    </source>
</evidence>
<evidence type="ECO:0000256" key="7">
    <source>
        <dbReference type="ARBA" id="ARBA00023008"/>
    </source>
</evidence>
<keyword evidence="16" id="KW-0378">Hydrolase</keyword>
<organism evidence="16 17">
    <name type="scientific">Ceratobasidium theobromae</name>
    <dbReference type="NCBI Taxonomy" id="1582974"/>
    <lineage>
        <taxon>Eukaryota</taxon>
        <taxon>Fungi</taxon>
        <taxon>Dikarya</taxon>
        <taxon>Basidiomycota</taxon>
        <taxon>Agaricomycotina</taxon>
        <taxon>Agaricomycetes</taxon>
        <taxon>Cantharellales</taxon>
        <taxon>Ceratobasidiaceae</taxon>
        <taxon>Ceratobasidium</taxon>
    </lineage>
</organism>
<evidence type="ECO:0000256" key="14">
    <source>
        <dbReference type="SAM" id="SignalP"/>
    </source>
</evidence>
<keyword evidence="11 13" id="KW-0624">Polysaccharide degradation</keyword>
<protein>
    <recommendedName>
        <fullName evidence="13">AA9 family lytic polysaccharide monooxygenase</fullName>
        <ecNumber evidence="13">1.14.99.56</ecNumber>
    </recommendedName>
    <alternativeName>
        <fullName evidence="13">Endo-beta-1,4-glucanase</fullName>
    </alternativeName>
    <alternativeName>
        <fullName evidence="13">Glycosyl hydrolase 61 family protein</fullName>
    </alternativeName>
</protein>
<dbReference type="InterPro" id="IPR000254">
    <property type="entry name" value="CBD"/>
</dbReference>
<evidence type="ECO:0000256" key="8">
    <source>
        <dbReference type="ARBA" id="ARBA00023033"/>
    </source>
</evidence>
<evidence type="ECO:0000313" key="17">
    <source>
        <dbReference type="Proteomes" id="UP000383932"/>
    </source>
</evidence>
<keyword evidence="2 13" id="KW-0964">Secreted</keyword>
<comment type="function">
    <text evidence="13">Lytic polysaccharide monooxygenase (LMPO) that depolymerizes crystalline and amorphous polysaccharides via the oxidation of scissile alpha- or beta-(1-4)-glycosidic bonds, yielding C1 and/or C4 oxidation products. Catalysis by LPMOs requires the reduction of the active-site copper from Cu(II) to Cu(I) by a reducing agent and H(2)O(2) or O(2) as a cosubstrate.</text>
</comment>
<dbReference type="GO" id="GO:0030245">
    <property type="term" value="P:cellulose catabolic process"/>
    <property type="evidence" value="ECO:0007669"/>
    <property type="project" value="UniProtKB-UniRule"/>
</dbReference>
<dbReference type="PANTHER" id="PTHR33353">
    <property type="entry name" value="PUTATIVE (AFU_ORTHOLOGUE AFUA_1G12560)-RELATED"/>
    <property type="match status" value="1"/>
</dbReference>
<evidence type="ECO:0000256" key="11">
    <source>
        <dbReference type="ARBA" id="ARBA00023326"/>
    </source>
</evidence>
<comment type="caution">
    <text evidence="16">The sequence shown here is derived from an EMBL/GenBank/DDBJ whole genome shotgun (WGS) entry which is preliminary data.</text>
</comment>
<evidence type="ECO:0000256" key="9">
    <source>
        <dbReference type="ARBA" id="ARBA00023157"/>
    </source>
</evidence>
<dbReference type="GO" id="GO:0004497">
    <property type="term" value="F:monooxygenase activity"/>
    <property type="evidence" value="ECO:0007669"/>
    <property type="project" value="UniProtKB-KW"/>
</dbReference>
<dbReference type="GO" id="GO:0030248">
    <property type="term" value="F:cellulose binding"/>
    <property type="evidence" value="ECO:0007669"/>
    <property type="project" value="UniProtKB-UniRule"/>
</dbReference>
<evidence type="ECO:0000256" key="4">
    <source>
        <dbReference type="ARBA" id="ARBA00022729"/>
    </source>
</evidence>
<comment type="catalytic activity">
    <reaction evidence="13">
        <text>[(1-&gt;4)-beta-D-glucosyl]n+m + reduced acceptor + O2 = 4-dehydro-beta-D-glucosyl-[(1-&gt;4)-beta-D-glucosyl]n-1 + [(1-&gt;4)-beta-D-glucosyl]m + acceptor + H2O.</text>
        <dbReference type="EC" id="1.14.99.56"/>
    </reaction>
</comment>
<dbReference type="SUPFAM" id="SSF57180">
    <property type="entry name" value="Cellulose-binding domain"/>
    <property type="match status" value="1"/>
</dbReference>
<dbReference type="OrthoDB" id="2525337at2759"/>
<dbReference type="GO" id="GO:0005576">
    <property type="term" value="C:extracellular region"/>
    <property type="evidence" value="ECO:0007669"/>
    <property type="project" value="UniProtKB-SubCell"/>
</dbReference>
<dbReference type="PANTHER" id="PTHR33353:SF17">
    <property type="entry name" value="ENDO-BETA-1,4-GLUCANASE D"/>
    <property type="match status" value="1"/>
</dbReference>
<reference evidence="16 17" key="1">
    <citation type="journal article" date="2019" name="Fungal Biol. Biotechnol.">
        <title>Draft genome sequence of fastidious pathogen Ceratobasidium theobromae, which causes vascular-streak dieback in Theobroma cacao.</title>
        <authorList>
            <person name="Ali S.S."/>
            <person name="Asman A."/>
            <person name="Shao J."/>
            <person name="Firmansyah A.P."/>
            <person name="Susilo A.W."/>
            <person name="Rosmana A."/>
            <person name="McMahon P."/>
            <person name="Junaid M."/>
            <person name="Guest D."/>
            <person name="Kheng T.Y."/>
            <person name="Meinhardt L.W."/>
            <person name="Bailey B.A."/>
        </authorList>
    </citation>
    <scope>NUCLEOTIDE SEQUENCE [LARGE SCALE GENOMIC DNA]</scope>
    <source>
        <strain evidence="16 17">CT2</strain>
    </source>
</reference>
<keyword evidence="6" id="KW-0560">Oxidoreductase</keyword>
<dbReference type="AlphaFoldDB" id="A0A5N5QKC5"/>
<evidence type="ECO:0000259" key="15">
    <source>
        <dbReference type="PROSITE" id="PS51164"/>
    </source>
</evidence>
<evidence type="ECO:0000256" key="10">
    <source>
        <dbReference type="ARBA" id="ARBA00023277"/>
    </source>
</evidence>
<evidence type="ECO:0000256" key="13">
    <source>
        <dbReference type="RuleBase" id="RU368122"/>
    </source>
</evidence>
<dbReference type="PROSITE" id="PS51164">
    <property type="entry name" value="CBM1_2"/>
    <property type="match status" value="1"/>
</dbReference>
<evidence type="ECO:0000256" key="3">
    <source>
        <dbReference type="ARBA" id="ARBA00022723"/>
    </source>
</evidence>
<evidence type="ECO:0000256" key="5">
    <source>
        <dbReference type="ARBA" id="ARBA00023001"/>
    </source>
</evidence>
<dbReference type="EMBL" id="SSOP01000082">
    <property type="protein sequence ID" value="KAB5591948.1"/>
    <property type="molecule type" value="Genomic_DNA"/>
</dbReference>
<dbReference type="InterPro" id="IPR049892">
    <property type="entry name" value="AA9"/>
</dbReference>
<keyword evidence="5 13" id="KW-0136">Cellulose degradation</keyword>
<dbReference type="GO" id="GO:0008810">
    <property type="term" value="F:cellulase activity"/>
    <property type="evidence" value="ECO:0007669"/>
    <property type="project" value="UniProtKB-UniRule"/>
</dbReference>
<comment type="domain">
    <text evidence="13">Has a modular structure: an endo-beta-1,4-glucanase catalytic module at the N-terminus, a linker rich in serines and threonines, and a C-terminal carbohydrate-binding module (CBM).</text>
</comment>
<feature type="signal peptide" evidence="14">
    <location>
        <begin position="1"/>
        <end position="18"/>
    </location>
</feature>
<proteinExistence type="inferred from homology"/>
<sequence length="304" mass="32892">MKFTVFVGIFAALVGVQGHTRIWGVWINGVDQGNGMDRYVRSPPSDVPIKDIKSAAVACNVNNRPVPKTLQVKAGDTVTFEWFHTTRGQNIIAPSHKGPVVVYIAPTSTNGAGNVWVKLYQEGYRNGSWAVEKIINTRGQHSIKIPNIAAGRYLIRPELFALHEADVPYTRNPNRGIQLYMNCIQFEVVTRGPALPAGVALPGAYKYTSPGIVFDIYTSSLSNYSIPGPAVWSGSAGGSIAIARTSTRITTNQLSIGRVVDPPPTSEPGAQKYQQCGGNSWKGATTCASNLTCTKVNDYYSQCL</sequence>
<dbReference type="InterPro" id="IPR035971">
    <property type="entry name" value="CBD_sf"/>
</dbReference>
<keyword evidence="8" id="KW-0503">Monooxygenase</keyword>
<dbReference type="Proteomes" id="UP000383932">
    <property type="component" value="Unassembled WGS sequence"/>
</dbReference>
<evidence type="ECO:0000256" key="12">
    <source>
        <dbReference type="ARBA" id="ARBA00044502"/>
    </source>
</evidence>
<keyword evidence="9 13" id="KW-1015">Disulfide bond</keyword>
<gene>
    <name evidence="16" type="ORF">CTheo_4626</name>
</gene>
<feature type="chain" id="PRO_5024374636" description="AA9 family lytic polysaccharide monooxygenase" evidence="14">
    <location>
        <begin position="19"/>
        <end position="304"/>
    </location>
</feature>
<dbReference type="GO" id="GO:0046872">
    <property type="term" value="F:metal ion binding"/>
    <property type="evidence" value="ECO:0007669"/>
    <property type="project" value="UniProtKB-KW"/>
</dbReference>
<evidence type="ECO:0000256" key="2">
    <source>
        <dbReference type="ARBA" id="ARBA00022525"/>
    </source>
</evidence>
<comment type="subcellular location">
    <subcellularLocation>
        <location evidence="1 13">Secreted</location>
    </subcellularLocation>
</comment>
<dbReference type="Gene3D" id="2.70.50.70">
    <property type="match status" value="1"/>
</dbReference>
<dbReference type="CDD" id="cd21175">
    <property type="entry name" value="LPMO_AA9"/>
    <property type="match status" value="1"/>
</dbReference>